<evidence type="ECO:0000313" key="7">
    <source>
        <dbReference type="EMBL" id="RGV31487.1"/>
    </source>
</evidence>
<accession>A0A412WVT8</accession>
<gene>
    <name evidence="7" type="ORF">DWW18_17425</name>
    <name evidence="6" type="ORF">I6J59_02415</name>
</gene>
<keyword evidence="2" id="KW-0479">Metal-binding</keyword>
<dbReference type="InterPro" id="IPR003829">
    <property type="entry name" value="Pirin_N_dom"/>
</dbReference>
<name>A0A412WVT8_9BACT</name>
<dbReference type="Pfam" id="PF02678">
    <property type="entry name" value="Pirin"/>
    <property type="match status" value="1"/>
</dbReference>
<feature type="binding site" evidence="2">
    <location>
        <position position="58"/>
    </location>
    <ligand>
        <name>Fe cation</name>
        <dbReference type="ChEBI" id="CHEBI:24875"/>
    </ligand>
</feature>
<evidence type="ECO:0000313" key="6">
    <source>
        <dbReference type="EMBL" id="QRO50507.1"/>
    </source>
</evidence>
<dbReference type="AlphaFoldDB" id="A0A412WVT8"/>
<sequence length="239" mass="27663">MKTILHKAESRGFFDHGWLKTHHTFSFADYYNPQRIHFGALRVLNDDWIEGGTGFDLHPHKNMEVISIPLKGDLEHQDSLKHKDTIKEGEIQVMSAGTGIMHSEYNRNDDRPTEFLQIWVFPNKQNVAPRYENAVISDLIRKNEICEIVSPYPCNGKGLWIYQQAWFSIADLDKDSLQLYKMKSKESLGVYIFIIEGSIELKDLTLKRRDGVGVYDTDEVEFKATEKSRVLLIEVPPHQ</sequence>
<dbReference type="Pfam" id="PF17954">
    <property type="entry name" value="Pirin_C_2"/>
    <property type="match status" value="1"/>
</dbReference>
<dbReference type="InterPro" id="IPR014710">
    <property type="entry name" value="RmlC-like_jellyroll"/>
</dbReference>
<dbReference type="CDD" id="cd02910">
    <property type="entry name" value="cupin_Yhhw_N"/>
    <property type="match status" value="1"/>
</dbReference>
<dbReference type="Gene3D" id="2.60.120.10">
    <property type="entry name" value="Jelly Rolls"/>
    <property type="match status" value="2"/>
</dbReference>
<keyword evidence="9" id="KW-1185">Reference proteome</keyword>
<feature type="domain" description="Pirin N-terminal" evidence="4">
    <location>
        <begin position="12"/>
        <end position="120"/>
    </location>
</feature>
<comment type="cofactor">
    <cofactor evidence="2">
        <name>Fe cation</name>
        <dbReference type="ChEBI" id="CHEBI:24875"/>
    </cofactor>
    <text evidence="2">Binds 1 Fe cation per subunit.</text>
</comment>
<dbReference type="Proteomes" id="UP000654720">
    <property type="component" value="Chromosome"/>
</dbReference>
<dbReference type="RefSeq" id="WP_027200706.1">
    <property type="nucleotide sequence ID" value="NZ_CALBWO010000057.1"/>
</dbReference>
<evidence type="ECO:0000259" key="5">
    <source>
        <dbReference type="Pfam" id="PF17954"/>
    </source>
</evidence>
<dbReference type="InterPro" id="IPR012093">
    <property type="entry name" value="Pirin"/>
</dbReference>
<evidence type="ECO:0000256" key="3">
    <source>
        <dbReference type="RuleBase" id="RU003457"/>
    </source>
</evidence>
<feature type="binding site" evidence="2">
    <location>
        <position position="102"/>
    </location>
    <ligand>
        <name>Fe cation</name>
        <dbReference type="ChEBI" id="CHEBI:24875"/>
    </ligand>
</feature>
<feature type="binding site" evidence="2">
    <location>
        <position position="60"/>
    </location>
    <ligand>
        <name>Fe cation</name>
        <dbReference type="ChEBI" id="CHEBI:24875"/>
    </ligand>
</feature>
<protein>
    <submittedName>
        <fullName evidence="7">Pirin family protein</fullName>
    </submittedName>
</protein>
<feature type="binding site" evidence="2">
    <location>
        <position position="104"/>
    </location>
    <ligand>
        <name>Fe cation</name>
        <dbReference type="ChEBI" id="CHEBI:24875"/>
    </ligand>
</feature>
<dbReference type="InterPro" id="IPR011051">
    <property type="entry name" value="RmlC_Cupin_sf"/>
</dbReference>
<dbReference type="InterPro" id="IPR041602">
    <property type="entry name" value="Quercetinase_C"/>
</dbReference>
<dbReference type="PANTHER" id="PTHR43212">
    <property type="entry name" value="QUERCETIN 2,3-DIOXYGENASE"/>
    <property type="match status" value="1"/>
</dbReference>
<feature type="domain" description="Quercetin 2,3-dioxygenase C-terminal cupin" evidence="5">
    <location>
        <begin position="148"/>
        <end position="235"/>
    </location>
</feature>
<evidence type="ECO:0000256" key="1">
    <source>
        <dbReference type="ARBA" id="ARBA00008416"/>
    </source>
</evidence>
<dbReference type="GO" id="GO:0046872">
    <property type="term" value="F:metal ion binding"/>
    <property type="evidence" value="ECO:0007669"/>
    <property type="project" value="UniProtKB-KW"/>
</dbReference>
<dbReference type="Proteomes" id="UP000283589">
    <property type="component" value="Unassembled WGS sequence"/>
</dbReference>
<evidence type="ECO:0000259" key="4">
    <source>
        <dbReference type="Pfam" id="PF02678"/>
    </source>
</evidence>
<organism evidence="7 8">
    <name type="scientific">Butyricimonas virosa</name>
    <dbReference type="NCBI Taxonomy" id="544645"/>
    <lineage>
        <taxon>Bacteria</taxon>
        <taxon>Pseudomonadati</taxon>
        <taxon>Bacteroidota</taxon>
        <taxon>Bacteroidia</taxon>
        <taxon>Bacteroidales</taxon>
        <taxon>Odoribacteraceae</taxon>
        <taxon>Butyricimonas</taxon>
    </lineage>
</organism>
<evidence type="ECO:0000313" key="8">
    <source>
        <dbReference type="Proteomes" id="UP000283589"/>
    </source>
</evidence>
<comment type="similarity">
    <text evidence="1 3">Belongs to the pirin family.</text>
</comment>
<dbReference type="GeneID" id="93096681"/>
<dbReference type="PANTHER" id="PTHR43212:SF3">
    <property type="entry name" value="QUERCETIN 2,3-DIOXYGENASE"/>
    <property type="match status" value="1"/>
</dbReference>
<reference evidence="7 8" key="1">
    <citation type="submission" date="2018-08" db="EMBL/GenBank/DDBJ databases">
        <title>A genome reference for cultivated species of the human gut microbiota.</title>
        <authorList>
            <person name="Zou Y."/>
            <person name="Xue W."/>
            <person name="Luo G."/>
        </authorList>
    </citation>
    <scope>NUCLEOTIDE SEQUENCE [LARGE SCALE GENOMIC DNA]</scope>
    <source>
        <strain evidence="7 8">AF14-49</strain>
    </source>
</reference>
<evidence type="ECO:0000256" key="2">
    <source>
        <dbReference type="PIRSR" id="PIRSR006232-1"/>
    </source>
</evidence>
<keyword evidence="2" id="KW-0408">Iron</keyword>
<dbReference type="EMBL" id="CP069450">
    <property type="protein sequence ID" value="QRO50507.1"/>
    <property type="molecule type" value="Genomic_DNA"/>
</dbReference>
<evidence type="ECO:0000313" key="9">
    <source>
        <dbReference type="Proteomes" id="UP000654720"/>
    </source>
</evidence>
<reference evidence="6 9" key="2">
    <citation type="submission" date="2021-02" db="EMBL/GenBank/DDBJ databases">
        <title>FDA dAtabase for Regulatory Grade micrObial Sequences (FDA-ARGOS): Supporting development and validation of Infectious Disease Dx tests.</title>
        <authorList>
            <person name="Carlson P."/>
            <person name="Fischbach M."/>
            <person name="Hastie J."/>
            <person name="Bilen M."/>
            <person name="Cheng A."/>
            <person name="Tallon L."/>
            <person name="Sadzewicz L."/>
            <person name="Zhao X."/>
            <person name="Boylan J."/>
            <person name="Ott S."/>
            <person name="Bowen H."/>
            <person name="Vavikolanu K."/>
            <person name="Mehta A."/>
            <person name="Aluvathingal J."/>
            <person name="Nadendla S."/>
            <person name="Yan Y."/>
            <person name="Sichtig H."/>
        </authorList>
    </citation>
    <scope>NUCLEOTIDE SEQUENCE [LARGE SCALE GENOMIC DNA]</scope>
    <source>
        <strain evidence="6 9">FDAARGOS_1229</strain>
    </source>
</reference>
<proteinExistence type="inferred from homology"/>
<dbReference type="SUPFAM" id="SSF51182">
    <property type="entry name" value="RmlC-like cupins"/>
    <property type="match status" value="1"/>
</dbReference>
<dbReference type="PIRSF" id="PIRSF006232">
    <property type="entry name" value="Pirin"/>
    <property type="match status" value="1"/>
</dbReference>
<dbReference type="EMBL" id="QRZA01000032">
    <property type="protein sequence ID" value="RGV31487.1"/>
    <property type="molecule type" value="Genomic_DNA"/>
</dbReference>